<name>A0A7R9ALT7_TIMSH</name>
<dbReference type="EMBL" id="OC000224">
    <property type="protein sequence ID" value="CAD7256585.1"/>
    <property type="molecule type" value="Genomic_DNA"/>
</dbReference>
<evidence type="ECO:0000313" key="1">
    <source>
        <dbReference type="EMBL" id="CAD7256585.1"/>
    </source>
</evidence>
<dbReference type="AlphaFoldDB" id="A0A7R9ALT7"/>
<organism evidence="1">
    <name type="scientific">Timema shepardi</name>
    <name type="common">Walking stick</name>
    <dbReference type="NCBI Taxonomy" id="629360"/>
    <lineage>
        <taxon>Eukaryota</taxon>
        <taxon>Metazoa</taxon>
        <taxon>Ecdysozoa</taxon>
        <taxon>Arthropoda</taxon>
        <taxon>Hexapoda</taxon>
        <taxon>Insecta</taxon>
        <taxon>Pterygota</taxon>
        <taxon>Neoptera</taxon>
        <taxon>Polyneoptera</taxon>
        <taxon>Phasmatodea</taxon>
        <taxon>Timematodea</taxon>
        <taxon>Timematoidea</taxon>
        <taxon>Timematidae</taxon>
        <taxon>Timema</taxon>
    </lineage>
</organism>
<proteinExistence type="predicted"/>
<gene>
    <name evidence="1" type="ORF">TSIB3V08_LOCUS865</name>
</gene>
<sequence length="338" mass="37647">MLNCDCQCVALTSLCVDGDPGVDVWIPYAWLIRTNGLYMTYPLHFSRLINSVKSNYKREPWRQFPEDSGGTPKSKVLLETPQREIWGWRGGEGGGGGERQGRQIDGTFLDVLDTSTHVLSMDSNIQQPCVILTHKLADLEFHQPGRSIGRTVLARQQDASYMSYILLSTGWQPNTLDLQGNVQATASYYPFGLYALSTNYSNGLGIGKVELEVVNPHLRGGIVETHLGKTTPSSPDRDSNLDLPVISSRAQHDKRVSQLRHRGLRMAYRKQTVANRKKKGSHADHTTDLCIKERGPSIGGDSPRRFVSTTILYKRVGAGDGKLRCYETSKLVVYVPVR</sequence>
<reference evidence="1" key="1">
    <citation type="submission" date="2020-11" db="EMBL/GenBank/DDBJ databases">
        <authorList>
            <person name="Tran Van P."/>
        </authorList>
    </citation>
    <scope>NUCLEOTIDE SEQUENCE</scope>
</reference>
<protein>
    <submittedName>
        <fullName evidence="1">Uncharacterized protein</fullName>
    </submittedName>
</protein>
<accession>A0A7R9ALT7</accession>